<protein>
    <submittedName>
        <fullName evidence="1">Uncharacterized protein</fullName>
    </submittedName>
</protein>
<name>A0A0F9PWL9_9ZZZZ</name>
<comment type="caution">
    <text evidence="1">The sequence shown here is derived from an EMBL/GenBank/DDBJ whole genome shotgun (WGS) entry which is preliminary data.</text>
</comment>
<sequence length="136" mass="16319">MRKKSSPLFIAILESGKQYIGGNNYSNPKWKEINEKVIKIFFRLPDENLFVLHNYEKYLYLIEGSKDFLVDIRLKDVKEKTKSKVENIYFMGLKNGIVDSYRVSIFKKSNDRYKIGDITKRQYKWEDIQNKYTGWK</sequence>
<dbReference type="EMBL" id="LAZR01005728">
    <property type="protein sequence ID" value="KKM97597.1"/>
    <property type="molecule type" value="Genomic_DNA"/>
</dbReference>
<dbReference type="AlphaFoldDB" id="A0A0F9PWL9"/>
<gene>
    <name evidence="1" type="ORF">LCGC14_1166390</name>
</gene>
<organism evidence="1">
    <name type="scientific">marine sediment metagenome</name>
    <dbReference type="NCBI Taxonomy" id="412755"/>
    <lineage>
        <taxon>unclassified sequences</taxon>
        <taxon>metagenomes</taxon>
        <taxon>ecological metagenomes</taxon>
    </lineage>
</organism>
<accession>A0A0F9PWL9</accession>
<proteinExistence type="predicted"/>
<evidence type="ECO:0000313" key="1">
    <source>
        <dbReference type="EMBL" id="KKM97597.1"/>
    </source>
</evidence>
<reference evidence="1" key="1">
    <citation type="journal article" date="2015" name="Nature">
        <title>Complex archaea that bridge the gap between prokaryotes and eukaryotes.</title>
        <authorList>
            <person name="Spang A."/>
            <person name="Saw J.H."/>
            <person name="Jorgensen S.L."/>
            <person name="Zaremba-Niedzwiedzka K."/>
            <person name="Martijn J."/>
            <person name="Lind A.E."/>
            <person name="van Eijk R."/>
            <person name="Schleper C."/>
            <person name="Guy L."/>
            <person name="Ettema T.J."/>
        </authorList>
    </citation>
    <scope>NUCLEOTIDE SEQUENCE</scope>
</reference>